<evidence type="ECO:0000256" key="12">
    <source>
        <dbReference type="ARBA" id="ARBA00023004"/>
    </source>
</evidence>
<dbReference type="InterPro" id="IPR036288">
    <property type="entry name" value="Aconitase_B_HEAT-like_dom_sf"/>
</dbReference>
<gene>
    <name evidence="22" type="ORF">SAMN02745132_00290</name>
</gene>
<evidence type="ECO:0000256" key="9">
    <source>
        <dbReference type="ARBA" id="ARBA00022532"/>
    </source>
</evidence>
<dbReference type="GO" id="GO:0003730">
    <property type="term" value="F:mRNA 3'-UTR binding"/>
    <property type="evidence" value="ECO:0007669"/>
    <property type="project" value="UniProtKB-ARBA"/>
</dbReference>
<keyword evidence="13 17" id="KW-0411">Iron-sulfur</keyword>
<dbReference type="Pfam" id="PF06434">
    <property type="entry name" value="Aconitase_2_N"/>
    <property type="match status" value="1"/>
</dbReference>
<feature type="binding site" evidence="17">
    <location>
        <position position="710"/>
    </location>
    <ligand>
        <name>[4Fe-4S] cluster</name>
        <dbReference type="ChEBI" id="CHEBI:49883"/>
    </ligand>
</feature>
<dbReference type="Proteomes" id="UP000190162">
    <property type="component" value="Unassembled WGS sequence"/>
</dbReference>
<dbReference type="PANTHER" id="PTHR43160">
    <property type="entry name" value="ACONITATE HYDRATASE B"/>
    <property type="match status" value="1"/>
</dbReference>
<dbReference type="EMBL" id="FUXU01000002">
    <property type="protein sequence ID" value="SKA45120.1"/>
    <property type="molecule type" value="Genomic_DNA"/>
</dbReference>
<dbReference type="InterPro" id="IPR050926">
    <property type="entry name" value="Aconitase/IPM_isomerase"/>
</dbReference>
<dbReference type="SUPFAM" id="SSF52016">
    <property type="entry name" value="LeuD/IlvD-like"/>
    <property type="match status" value="1"/>
</dbReference>
<dbReference type="InterPro" id="IPR015932">
    <property type="entry name" value="Aconitase_dom2"/>
</dbReference>
<comment type="pathway">
    <text evidence="3">Organic acid metabolism; propanoate degradation.</text>
</comment>
<dbReference type="PROSITE" id="PS01244">
    <property type="entry name" value="ACONITASE_2"/>
    <property type="match status" value="1"/>
</dbReference>
<keyword evidence="11" id="KW-0694">RNA-binding</keyword>
<feature type="binding site" evidence="18">
    <location>
        <position position="791"/>
    </location>
    <ligand>
        <name>substrate</name>
    </ligand>
</feature>
<evidence type="ECO:0000256" key="11">
    <source>
        <dbReference type="ARBA" id="ARBA00022884"/>
    </source>
</evidence>
<evidence type="ECO:0000256" key="1">
    <source>
        <dbReference type="ARBA" id="ARBA00000118"/>
    </source>
</evidence>
<evidence type="ECO:0000313" key="23">
    <source>
        <dbReference type="Proteomes" id="UP000190162"/>
    </source>
</evidence>
<evidence type="ECO:0000256" key="4">
    <source>
        <dbReference type="ARBA" id="ARBA00007185"/>
    </source>
</evidence>
<dbReference type="InterPro" id="IPR004406">
    <property type="entry name" value="Aconitase_B"/>
</dbReference>
<dbReference type="InterPro" id="IPR001030">
    <property type="entry name" value="Acoase/IPM_deHydtase_lsu_aba"/>
</dbReference>
<dbReference type="InterPro" id="IPR036008">
    <property type="entry name" value="Aconitase_4Fe-4S_dom"/>
</dbReference>
<evidence type="ECO:0000256" key="8">
    <source>
        <dbReference type="ARBA" id="ARBA00022485"/>
    </source>
</evidence>
<feature type="binding site" evidence="18">
    <location>
        <begin position="414"/>
        <end position="416"/>
    </location>
    <ligand>
        <name>substrate</name>
    </ligand>
</feature>
<dbReference type="Gene3D" id="1.25.40.310">
    <property type="entry name" value="Aconitate B, HEAT-like domain"/>
    <property type="match status" value="1"/>
</dbReference>
<dbReference type="InterPro" id="IPR018136">
    <property type="entry name" value="Aconitase_4Fe-4S_BS"/>
</dbReference>
<dbReference type="NCBIfam" id="NF006690">
    <property type="entry name" value="PRK09238.1"/>
    <property type="match status" value="1"/>
</dbReference>
<comment type="pathway">
    <text evidence="2 16">Carbohydrate metabolism; tricarboxylic acid cycle; isocitrate from oxaloacetate: step 2/2.</text>
</comment>
<dbReference type="Gene3D" id="3.20.19.10">
    <property type="entry name" value="Aconitase, domain 4"/>
    <property type="match status" value="1"/>
</dbReference>
<protein>
    <recommendedName>
        <fullName evidence="7 16">Aconitate hydratase B</fullName>
        <ecNumber evidence="5 16">4.2.1.3</ecNumber>
        <ecNumber evidence="6 16">4.2.1.99</ecNumber>
    </recommendedName>
    <alternativeName>
        <fullName evidence="16">2-methylisocitrate dehydratase</fullName>
    </alternativeName>
</protein>
<dbReference type="InterPro" id="IPR015931">
    <property type="entry name" value="Acnase/IPM_dHydase_lsu_aba_1/3"/>
</dbReference>
<dbReference type="FunFam" id="3.30.499.10:FF:000001">
    <property type="entry name" value="Aconitate hydratase B"/>
    <property type="match status" value="1"/>
</dbReference>
<keyword evidence="14 16" id="KW-0456">Lyase</keyword>
<feature type="domain" description="Aconitase B swivel" evidence="20">
    <location>
        <begin position="168"/>
        <end position="382"/>
    </location>
</feature>
<comment type="similarity">
    <text evidence="4 16">Belongs to the aconitase/IPM isomerase family.</text>
</comment>
<evidence type="ECO:0000259" key="21">
    <source>
        <dbReference type="Pfam" id="PF11791"/>
    </source>
</evidence>
<dbReference type="GO" id="GO:0006099">
    <property type="term" value="P:tricarboxylic acid cycle"/>
    <property type="evidence" value="ECO:0007669"/>
    <property type="project" value="UniProtKB-UniPathway"/>
</dbReference>
<keyword evidence="23" id="KW-1185">Reference proteome</keyword>
<dbReference type="RefSeq" id="WP_078750839.1">
    <property type="nucleotide sequence ID" value="NZ_FUXU01000002.1"/>
</dbReference>
<dbReference type="GO" id="GO:0003994">
    <property type="term" value="F:aconitate hydratase activity"/>
    <property type="evidence" value="ECO:0007669"/>
    <property type="project" value="UniProtKB-EC"/>
</dbReference>
<dbReference type="GO" id="GO:0047456">
    <property type="term" value="F:2-methylisocitrate dehydratase activity"/>
    <property type="evidence" value="ECO:0007669"/>
    <property type="project" value="UniProtKB-EC"/>
</dbReference>
<proteinExistence type="inferred from homology"/>
<evidence type="ECO:0000259" key="19">
    <source>
        <dbReference type="Pfam" id="PF00330"/>
    </source>
</evidence>
<dbReference type="PANTHER" id="PTHR43160:SF4">
    <property type="entry name" value="ACONITATE HYDRATASE B"/>
    <property type="match status" value="1"/>
</dbReference>
<dbReference type="Pfam" id="PF11791">
    <property type="entry name" value="Aconitase_B_N"/>
    <property type="match status" value="1"/>
</dbReference>
<dbReference type="OrthoDB" id="9758061at2"/>
<dbReference type="CDD" id="cd01576">
    <property type="entry name" value="AcnB_Swivel"/>
    <property type="match status" value="1"/>
</dbReference>
<dbReference type="UniPathway" id="UPA00946"/>
<feature type="binding site" evidence="17">
    <location>
        <position position="769"/>
    </location>
    <ligand>
        <name>[4Fe-4S] cluster</name>
        <dbReference type="ChEBI" id="CHEBI:49883"/>
    </ligand>
</feature>
<comment type="catalytic activity">
    <reaction evidence="15 16">
        <text>citrate = D-threo-isocitrate</text>
        <dbReference type="Rhea" id="RHEA:10336"/>
        <dbReference type="ChEBI" id="CHEBI:15562"/>
        <dbReference type="ChEBI" id="CHEBI:16947"/>
        <dbReference type="EC" id="4.2.1.3"/>
    </reaction>
</comment>
<comment type="catalytic activity">
    <reaction evidence="1 16">
        <text>(2S,3R)-3-hydroxybutane-1,2,3-tricarboxylate = 2-methyl-cis-aconitate + H2O</text>
        <dbReference type="Rhea" id="RHEA:17941"/>
        <dbReference type="ChEBI" id="CHEBI:15377"/>
        <dbReference type="ChEBI" id="CHEBI:57429"/>
        <dbReference type="ChEBI" id="CHEBI:57872"/>
        <dbReference type="EC" id="4.2.1.99"/>
    </reaction>
</comment>
<evidence type="ECO:0000256" key="3">
    <source>
        <dbReference type="ARBA" id="ARBA00005026"/>
    </source>
</evidence>
<dbReference type="PIRSF" id="PIRSF036687">
    <property type="entry name" value="AcnB"/>
    <property type="match status" value="1"/>
</dbReference>
<dbReference type="EC" id="4.2.1.99" evidence="6 16"/>
<evidence type="ECO:0000256" key="13">
    <source>
        <dbReference type="ARBA" id="ARBA00023014"/>
    </source>
</evidence>
<dbReference type="EC" id="4.2.1.3" evidence="5 16"/>
<dbReference type="GO" id="GO:0005829">
    <property type="term" value="C:cytosol"/>
    <property type="evidence" value="ECO:0007669"/>
    <property type="project" value="InterPro"/>
</dbReference>
<dbReference type="FunFam" id="3.30.499.10:FF:000008">
    <property type="entry name" value="Aconitate hydratase B"/>
    <property type="match status" value="1"/>
</dbReference>
<accession>A0A1T4TXF5</accession>
<feature type="binding site" evidence="18">
    <location>
        <begin position="244"/>
        <end position="246"/>
    </location>
    <ligand>
        <name>substrate</name>
    </ligand>
</feature>
<evidence type="ECO:0000256" key="7">
    <source>
        <dbReference type="ARBA" id="ARBA00019379"/>
    </source>
</evidence>
<feature type="binding site" evidence="17">
    <location>
        <position position="772"/>
    </location>
    <ligand>
        <name>[4Fe-4S] cluster</name>
        <dbReference type="ChEBI" id="CHEBI:49883"/>
    </ligand>
</feature>
<reference evidence="23" key="1">
    <citation type="submission" date="2017-02" db="EMBL/GenBank/DDBJ databases">
        <authorList>
            <person name="Varghese N."/>
            <person name="Submissions S."/>
        </authorList>
    </citation>
    <scope>NUCLEOTIDE SEQUENCE [LARGE SCALE GENOMIC DNA]</scope>
    <source>
        <strain evidence="23">DSM 22720</strain>
    </source>
</reference>
<dbReference type="GO" id="GO:0019629">
    <property type="term" value="P:propionate catabolic process, 2-methylcitrate cycle"/>
    <property type="evidence" value="ECO:0007669"/>
    <property type="project" value="TreeGrafter"/>
</dbReference>
<dbReference type="NCBIfam" id="TIGR00117">
    <property type="entry name" value="acnB"/>
    <property type="match status" value="1"/>
</dbReference>
<feature type="binding site" evidence="18">
    <location>
        <position position="796"/>
    </location>
    <ligand>
        <name>substrate</name>
    </ligand>
</feature>
<dbReference type="InterPro" id="IPR015929">
    <property type="entry name" value="Aconitase_B_swivel"/>
</dbReference>
<dbReference type="Pfam" id="PF00330">
    <property type="entry name" value="Aconitase"/>
    <property type="match status" value="1"/>
</dbReference>
<evidence type="ECO:0000256" key="6">
    <source>
        <dbReference type="ARBA" id="ARBA00013250"/>
    </source>
</evidence>
<evidence type="ECO:0000256" key="5">
    <source>
        <dbReference type="ARBA" id="ARBA00012926"/>
    </source>
</evidence>
<evidence type="ECO:0000256" key="2">
    <source>
        <dbReference type="ARBA" id="ARBA00004717"/>
    </source>
</evidence>
<evidence type="ECO:0000256" key="16">
    <source>
        <dbReference type="PIRNR" id="PIRNR036687"/>
    </source>
</evidence>
<dbReference type="GO" id="GO:0046872">
    <property type="term" value="F:metal ion binding"/>
    <property type="evidence" value="ECO:0007669"/>
    <property type="project" value="UniProtKB-KW"/>
</dbReference>
<evidence type="ECO:0000259" key="20">
    <source>
        <dbReference type="Pfam" id="PF06434"/>
    </source>
</evidence>
<dbReference type="UniPathway" id="UPA00223">
    <property type="reaction ID" value="UER00718"/>
</dbReference>
<keyword evidence="8 17" id="KW-0004">4Fe-4S</keyword>
<feature type="binding site" evidence="18">
    <location>
        <position position="191"/>
    </location>
    <ligand>
        <name>substrate</name>
    </ligand>
</feature>
<feature type="domain" description="Aconitase B HEAT-like" evidence="21">
    <location>
        <begin position="4"/>
        <end position="156"/>
    </location>
</feature>
<dbReference type="FunFam" id="3.20.19.10:FF:000004">
    <property type="entry name" value="Aconitate hydratase B"/>
    <property type="match status" value="1"/>
</dbReference>
<dbReference type="InterPro" id="IPR015933">
    <property type="entry name" value="Aconitase_B_HEAT-like_dom"/>
</dbReference>
<feature type="binding site" evidence="18">
    <location>
        <position position="498"/>
    </location>
    <ligand>
        <name>substrate</name>
    </ligand>
</feature>
<evidence type="ECO:0000256" key="18">
    <source>
        <dbReference type="PIRSR" id="PIRSR036687-2"/>
    </source>
</evidence>
<dbReference type="Gene3D" id="3.30.499.10">
    <property type="entry name" value="Aconitase, domain 3"/>
    <property type="match status" value="2"/>
</dbReference>
<keyword evidence="9 16" id="KW-0816">Tricarboxylic acid cycle</keyword>
<dbReference type="FunFam" id="1.25.40.310:FF:000001">
    <property type="entry name" value="Aconitate hydratase B"/>
    <property type="match status" value="1"/>
</dbReference>
<dbReference type="InterPro" id="IPR015928">
    <property type="entry name" value="Aconitase/3IPM_dehydase_swvl"/>
</dbReference>
<dbReference type="PROSITE" id="PS00450">
    <property type="entry name" value="ACONITASE_1"/>
    <property type="match status" value="1"/>
</dbReference>
<dbReference type="Gene3D" id="3.40.1060.10">
    <property type="entry name" value="Aconitase, Domain 2"/>
    <property type="match status" value="1"/>
</dbReference>
<keyword evidence="12 17" id="KW-0408">Iron</keyword>
<dbReference type="SUPFAM" id="SSF74778">
    <property type="entry name" value="Aconitase B, N-terminal domain"/>
    <property type="match status" value="1"/>
</dbReference>
<evidence type="ECO:0000313" key="22">
    <source>
        <dbReference type="EMBL" id="SKA45120.1"/>
    </source>
</evidence>
<sequence length="865" mass="93509">MLEAYRKHVEERAAQGIVPKPLDAEQTAGLIELLKNPPAGEEAVLVDLLENRIPPGVDEAAYVKAGFLSAVAKGEASSPLVSKEKAVELLGTMQGGYNIESLIALLDDDALAPISAKALSHTLLMFDAFYDVEEKAKAGNAHAKQVMQSWADAEWFLSKPNVPEKVTLTVFKVTGETNTDDLSPAPDAWSRPDIPLHALAMLKNERDGINPDQAGVVGPIKQIEALQEQGHQLVYVGDVVGTGSSRKSATNSVLWFMGDDIPNVPNKRAGGFCLGGKIAPIFFNTMEDAGALPIELDVSKLDMGDVIDVYPFKGEVRSNASDELLSTFKLKTDVLYDEVRAGGRIPLIIGRGLTDRAREALGLAPSEVFRRPQAVADTGKGYTLGQKMVGKACGVEGIRPGTYCEPKMTTVGSQDTTGPMTRDELKDLACLGFSADLTMQSFCHTSAYPKPVDVNTHHTLPDFIMNRGGVSLRPGDGVIHSWLNRMLLPDTVGTGGDSHTRFPLGISFPAGSGLVAFAAATGVMPLDMPESILVRFKGEMQPGITLRDLVHAIPYYGIKQGLLTVEKAGKINAFSGRILEIEGVDHLTVEQAFELSDASAERSAAGCTVKLSQESVAEYLSSNIVMLKWMISEGYGDRRTIERRISAMEAWLANPELMEADKDAEYAEVIEIDLADIKEPILCAPNDPDDARLLSDVAGDKVDEVFIGSCMTNIGHFRAAGKLLDKFGGTLETRLWVAPPTKMDRDQLTEEGYYGIFGRAGVRIETPGCSLCMGNQARVADKATVLSTSTRNFPNRLGTGANVYLSSAELASVGAIIGRIPTVEEYLEYAKQIDATAADTYRYLNFHRMDQYTKKADEVIVQTAV</sequence>
<dbReference type="GO" id="GO:0051539">
    <property type="term" value="F:4 iron, 4 sulfur cluster binding"/>
    <property type="evidence" value="ECO:0007669"/>
    <property type="project" value="UniProtKB-KW"/>
</dbReference>
<keyword evidence="10 17" id="KW-0479">Metal-binding</keyword>
<evidence type="ECO:0000256" key="15">
    <source>
        <dbReference type="ARBA" id="ARBA00023501"/>
    </source>
</evidence>
<organism evidence="22 23">
    <name type="scientific">Enterovibrio nigricans DSM 22720</name>
    <dbReference type="NCBI Taxonomy" id="1121868"/>
    <lineage>
        <taxon>Bacteria</taxon>
        <taxon>Pseudomonadati</taxon>
        <taxon>Pseudomonadota</taxon>
        <taxon>Gammaproteobacteria</taxon>
        <taxon>Vibrionales</taxon>
        <taxon>Vibrionaceae</taxon>
        <taxon>Enterovibrio</taxon>
    </lineage>
</organism>
<dbReference type="CDD" id="cd01581">
    <property type="entry name" value="AcnB"/>
    <property type="match status" value="1"/>
</dbReference>
<evidence type="ECO:0000256" key="17">
    <source>
        <dbReference type="PIRSR" id="PIRSR036687-1"/>
    </source>
</evidence>
<feature type="domain" description="Aconitase/3-isopropylmalate dehydratase large subunit alpha/beta/alpha" evidence="19">
    <location>
        <begin position="471"/>
        <end position="818"/>
    </location>
</feature>
<evidence type="ECO:0000256" key="14">
    <source>
        <dbReference type="ARBA" id="ARBA00023239"/>
    </source>
</evidence>
<name>A0A1T4TXF5_9GAMM</name>
<evidence type="ECO:0000256" key="10">
    <source>
        <dbReference type="ARBA" id="ARBA00022723"/>
    </source>
</evidence>
<dbReference type="AlphaFoldDB" id="A0A1T4TXF5"/>
<dbReference type="SUPFAM" id="SSF53732">
    <property type="entry name" value="Aconitase iron-sulfur domain"/>
    <property type="match status" value="1"/>
</dbReference>
<comment type="cofactor">
    <cofactor evidence="17">
        <name>[4Fe-4S] cluster</name>
        <dbReference type="ChEBI" id="CHEBI:49883"/>
    </cofactor>
    <text evidence="17">Binds 1 [4Fe-4S] cluster per subunit.</text>
</comment>